<dbReference type="OrthoDB" id="63935at2759"/>
<evidence type="ECO:0000256" key="1">
    <source>
        <dbReference type="ARBA" id="ARBA00038376"/>
    </source>
</evidence>
<gene>
    <name evidence="3" type="ORF">K432DRAFT_354385</name>
</gene>
<keyword evidence="4" id="KW-1185">Reference proteome</keyword>
<dbReference type="EMBL" id="KV744991">
    <property type="protein sequence ID" value="OCK79721.1"/>
    <property type="molecule type" value="Genomic_DNA"/>
</dbReference>
<organism evidence="3 4">
    <name type="scientific">Lepidopterella palustris CBS 459.81</name>
    <dbReference type="NCBI Taxonomy" id="1314670"/>
    <lineage>
        <taxon>Eukaryota</taxon>
        <taxon>Fungi</taxon>
        <taxon>Dikarya</taxon>
        <taxon>Ascomycota</taxon>
        <taxon>Pezizomycotina</taxon>
        <taxon>Dothideomycetes</taxon>
        <taxon>Pleosporomycetidae</taxon>
        <taxon>Mytilinidiales</taxon>
        <taxon>Argynnaceae</taxon>
        <taxon>Lepidopterella</taxon>
    </lineage>
</organism>
<feature type="domain" description="NAD(P)-binding" evidence="2">
    <location>
        <begin position="14"/>
        <end position="222"/>
    </location>
</feature>
<dbReference type="Gene3D" id="3.40.50.720">
    <property type="entry name" value="NAD(P)-binding Rossmann-like Domain"/>
    <property type="match status" value="1"/>
</dbReference>
<name>A0A8E2E9P9_9PEZI</name>
<dbReference type="AlphaFoldDB" id="A0A8E2E9P9"/>
<sequence length="275" mass="29202">MSTTTTKPTLAFFGATGGCASATLASALKDGYTATALARTPSKLTNLLSTTHSLSTSTLNNLIIHSGNVKSVTDVKRALISPANPSHLVSTIIFGVGGSPQMQASITKPCTLDDPHVCEMGMSTVLTALRALSDEDGITTTAAGTKPVIVTISTTGIGAGKRDVPLALYPLYHWMLQIPHADKKKMEELLFTAARDQRIADFVIVRPTLLTDGAPKGTAKVRAGWEWGMQGMEGRQAQKGPELGWTIGRTDVGAWIFEEVIRNGGWEGKCVSLTY</sequence>
<dbReference type="PROSITE" id="PS51257">
    <property type="entry name" value="PROKAR_LIPOPROTEIN"/>
    <property type="match status" value="1"/>
</dbReference>
<dbReference type="GO" id="GO:0004074">
    <property type="term" value="F:biliverdin reductase [NAD(P)H] activity"/>
    <property type="evidence" value="ECO:0007669"/>
    <property type="project" value="TreeGrafter"/>
</dbReference>
<dbReference type="PANTHER" id="PTHR43355:SF2">
    <property type="entry name" value="FLAVIN REDUCTASE (NADPH)"/>
    <property type="match status" value="1"/>
</dbReference>
<evidence type="ECO:0000313" key="4">
    <source>
        <dbReference type="Proteomes" id="UP000250266"/>
    </source>
</evidence>
<protein>
    <recommendedName>
        <fullName evidence="2">NAD(P)-binding domain-containing protein</fullName>
    </recommendedName>
</protein>
<comment type="similarity">
    <text evidence="1">Belongs to the avfA family.</text>
</comment>
<dbReference type="Proteomes" id="UP000250266">
    <property type="component" value="Unassembled WGS sequence"/>
</dbReference>
<proteinExistence type="inferred from homology"/>
<evidence type="ECO:0000313" key="3">
    <source>
        <dbReference type="EMBL" id="OCK79721.1"/>
    </source>
</evidence>
<dbReference type="InterPro" id="IPR016040">
    <property type="entry name" value="NAD(P)-bd_dom"/>
</dbReference>
<dbReference type="SUPFAM" id="SSF51735">
    <property type="entry name" value="NAD(P)-binding Rossmann-fold domains"/>
    <property type="match status" value="1"/>
</dbReference>
<dbReference type="Pfam" id="PF13460">
    <property type="entry name" value="NAD_binding_10"/>
    <property type="match status" value="1"/>
</dbReference>
<dbReference type="InterPro" id="IPR051606">
    <property type="entry name" value="Polyketide_Oxido-like"/>
</dbReference>
<dbReference type="InterPro" id="IPR036291">
    <property type="entry name" value="NAD(P)-bd_dom_sf"/>
</dbReference>
<dbReference type="GO" id="GO:0042602">
    <property type="term" value="F:riboflavin reductase (NADPH) activity"/>
    <property type="evidence" value="ECO:0007669"/>
    <property type="project" value="TreeGrafter"/>
</dbReference>
<accession>A0A8E2E9P9</accession>
<dbReference type="PANTHER" id="PTHR43355">
    <property type="entry name" value="FLAVIN REDUCTASE (NADPH)"/>
    <property type="match status" value="1"/>
</dbReference>
<reference evidence="3 4" key="1">
    <citation type="journal article" date="2016" name="Nat. Commun.">
        <title>Ectomycorrhizal ecology is imprinted in the genome of the dominant symbiotic fungus Cenococcum geophilum.</title>
        <authorList>
            <consortium name="DOE Joint Genome Institute"/>
            <person name="Peter M."/>
            <person name="Kohler A."/>
            <person name="Ohm R.A."/>
            <person name="Kuo A."/>
            <person name="Krutzmann J."/>
            <person name="Morin E."/>
            <person name="Arend M."/>
            <person name="Barry K.W."/>
            <person name="Binder M."/>
            <person name="Choi C."/>
            <person name="Clum A."/>
            <person name="Copeland A."/>
            <person name="Grisel N."/>
            <person name="Haridas S."/>
            <person name="Kipfer T."/>
            <person name="LaButti K."/>
            <person name="Lindquist E."/>
            <person name="Lipzen A."/>
            <person name="Maire R."/>
            <person name="Meier B."/>
            <person name="Mihaltcheva S."/>
            <person name="Molinier V."/>
            <person name="Murat C."/>
            <person name="Poggeler S."/>
            <person name="Quandt C.A."/>
            <person name="Sperisen C."/>
            <person name="Tritt A."/>
            <person name="Tisserant E."/>
            <person name="Crous P.W."/>
            <person name="Henrissat B."/>
            <person name="Nehls U."/>
            <person name="Egli S."/>
            <person name="Spatafora J.W."/>
            <person name="Grigoriev I.V."/>
            <person name="Martin F.M."/>
        </authorList>
    </citation>
    <scope>NUCLEOTIDE SEQUENCE [LARGE SCALE GENOMIC DNA]</scope>
    <source>
        <strain evidence="3 4">CBS 459.81</strain>
    </source>
</reference>
<evidence type="ECO:0000259" key="2">
    <source>
        <dbReference type="Pfam" id="PF13460"/>
    </source>
</evidence>